<dbReference type="GO" id="GO:0006355">
    <property type="term" value="P:regulation of DNA-templated transcription"/>
    <property type="evidence" value="ECO:0007669"/>
    <property type="project" value="TreeGrafter"/>
</dbReference>
<sequence>MILSSIFTTVNVSLNSMIDSAKYKYLIIELIAILIATPHLSAQGLQFFGNKVPIEQRTSYTIFSKKQTPVFSNFIDIEFELRISQSETFGYLFHMLNPISDEAYSLTYTYVSEKNSVFKFNTEGKVNHISVTVPNDSVISQWLPVKLRIDLLKGESLLMIAGKREYGANSVAPSNQTSPVLIFGRREHLVDLPAFAIRNLKVSGERQNYSFDLNESQGHEVHSSDGKILGWVENPYWLIGDSYHWRKDISFIVSQCVGSKFNCKEQEIQFISPDSLFTYQTAKKRMLRRPYASRMPVKMLLGTNFINESANQMYAYEINNLPVDSITISSLDLSTLQWEPIGRAYSKVQLHHHNGFWDNKNHRYIVFGGFGNRLYSNKFLVYNEGVDRWDTLQFKGDNITPRFFSSMTSSAQGNYLYIYGGVGNESGDQSIGHNYYNDLYGIDLERRIIKRYWSHPVEEKRVPSEQMILSEDGKYLYVIRYAEYIKTSSLQLYRISIEDGNMEALGDSIPFVSGSIISTVSLYYNPTLKEYYCVAQECNEQAKQVRATIYTLSAPPVSKAEMEYYVSGEKSIGWSKLILLFAVLCIAALSIWMFGFRKRRKTQKEVVQSRPVTFSSGGHSATAPMNSLLTSETKIRTNDKKEANRIYIYGMFTVYNRDGRDVTHLFSKKLKYIFLYILLNSIKEGEGVSSSSLNEIFWPDKEEDKAKNLKGVTISNLRKTLLELDGIRLVYDKGVFKIEIEDAICFCDYFNLHIHLATHPQSCEYFLPIWERGKLLENIEHSLFDKYKQRSEDTILSLLPKDLPVYYQHNEYRYVLRICFIILNRDPLNEKALMYSVRCYKKMNDFENLSKIYSAFIIEYRKSMGEDYTQTIEDLLLEES</sequence>
<feature type="transmembrane region" description="Helical" evidence="1">
    <location>
        <begin position="577"/>
        <end position="596"/>
    </location>
</feature>
<reference evidence="2 5" key="2">
    <citation type="submission" date="2020-02" db="EMBL/GenBank/DDBJ databases">
        <title>Whole-genome sequencing and comparative analysis of the genomes of Bacteroides thetaiotaomicron and Escherichia coli isolated from a healthy resident in Vietnam.</title>
        <authorList>
            <person name="Mohsin M."/>
            <person name="Tanaka K."/>
            <person name="Kawahara R."/>
            <person name="Kondo S."/>
            <person name="Noguchi H."/>
            <person name="Motooka D."/>
            <person name="Nakamura S."/>
            <person name="Khong D.T."/>
            <person name="Nguyen T.N."/>
            <person name="Tran H.T."/>
            <person name="Yamamoto Y."/>
        </authorList>
    </citation>
    <scope>NUCLEOTIDE SEQUENCE [LARGE SCALE GENOMIC DNA]</scope>
    <source>
        <strain evidence="2 5">F9-2</strain>
    </source>
</reference>
<evidence type="ECO:0000313" key="5">
    <source>
        <dbReference type="Proteomes" id="UP000500882"/>
    </source>
</evidence>
<dbReference type="Proteomes" id="UP000460317">
    <property type="component" value="Unassembled WGS sequence"/>
</dbReference>
<dbReference type="InterPro" id="IPR051677">
    <property type="entry name" value="AfsR-DnrI-RedD_regulator"/>
</dbReference>
<keyword evidence="1" id="KW-0472">Membrane</keyword>
<evidence type="ECO:0000256" key="1">
    <source>
        <dbReference type="SAM" id="Phobius"/>
    </source>
</evidence>
<dbReference type="SUPFAM" id="SSF117281">
    <property type="entry name" value="Kelch motif"/>
    <property type="match status" value="1"/>
</dbReference>
<keyword evidence="1" id="KW-1133">Transmembrane helix</keyword>
<accession>A0A3E5H121</accession>
<dbReference type="PANTHER" id="PTHR35807">
    <property type="entry name" value="TRANSCRIPTIONAL REGULATOR REDD-RELATED"/>
    <property type="match status" value="1"/>
</dbReference>
<name>A0A3E5H121_BACT4</name>
<dbReference type="AlphaFoldDB" id="A0A3E5H121"/>
<reference evidence="3 4" key="1">
    <citation type="journal article" date="2019" name="Nat. Med.">
        <title>A library of human gut bacterial isolates paired with longitudinal multiomics data enables mechanistic microbiome research.</title>
        <authorList>
            <person name="Poyet M."/>
            <person name="Groussin M."/>
            <person name="Gibbons S.M."/>
            <person name="Avila-Pacheco J."/>
            <person name="Jiang X."/>
            <person name="Kearney S.M."/>
            <person name="Perrotta A.R."/>
            <person name="Berdy B."/>
            <person name="Zhao S."/>
            <person name="Lieberman T.D."/>
            <person name="Swanson P.K."/>
            <person name="Smith M."/>
            <person name="Roesemann S."/>
            <person name="Alexander J.E."/>
            <person name="Rich S.A."/>
            <person name="Livny J."/>
            <person name="Vlamakis H."/>
            <person name="Clish C."/>
            <person name="Bullock K."/>
            <person name="Deik A."/>
            <person name="Scott J."/>
            <person name="Pierce K.A."/>
            <person name="Xavier R.J."/>
            <person name="Alm E.J."/>
        </authorList>
    </citation>
    <scope>NUCLEOTIDE SEQUENCE [LARGE SCALE GENOMIC DNA]</scope>
    <source>
        <strain evidence="3 4">BIOML-A165</strain>
    </source>
</reference>
<dbReference type="EMBL" id="WCSB01000004">
    <property type="protein sequence ID" value="KAB4453903.1"/>
    <property type="molecule type" value="Genomic_DNA"/>
</dbReference>
<keyword evidence="1" id="KW-0812">Transmembrane</keyword>
<organism evidence="3 4">
    <name type="scientific">Bacteroides thetaiotaomicron</name>
    <dbReference type="NCBI Taxonomy" id="818"/>
    <lineage>
        <taxon>Bacteria</taxon>
        <taxon>Pseudomonadati</taxon>
        <taxon>Bacteroidota</taxon>
        <taxon>Bacteroidia</taxon>
        <taxon>Bacteroidales</taxon>
        <taxon>Bacteroidaceae</taxon>
        <taxon>Bacteroides</taxon>
    </lineage>
</organism>
<evidence type="ECO:0000313" key="2">
    <source>
        <dbReference type="EMBL" id="BCA52392.1"/>
    </source>
</evidence>
<dbReference type="EMBL" id="AP022660">
    <property type="protein sequence ID" value="BCA52392.1"/>
    <property type="molecule type" value="Genomic_DNA"/>
</dbReference>
<gene>
    <name evidence="2" type="ORF">BatF92_43340</name>
    <name evidence="3" type="ORF">GAN93_06330</name>
</gene>
<evidence type="ECO:0000313" key="4">
    <source>
        <dbReference type="Proteomes" id="UP000460317"/>
    </source>
</evidence>
<dbReference type="Gene3D" id="2.120.10.80">
    <property type="entry name" value="Kelch-type beta propeller"/>
    <property type="match status" value="1"/>
</dbReference>
<dbReference type="GO" id="GO:0003677">
    <property type="term" value="F:DNA binding"/>
    <property type="evidence" value="ECO:0007669"/>
    <property type="project" value="TreeGrafter"/>
</dbReference>
<dbReference type="RefSeq" id="WP_130041102.1">
    <property type="nucleotide sequence ID" value="NZ_AP022660.1"/>
</dbReference>
<proteinExistence type="predicted"/>
<protein>
    <submittedName>
        <fullName evidence="3">Uncharacterized protein</fullName>
    </submittedName>
</protein>
<dbReference type="InterPro" id="IPR015915">
    <property type="entry name" value="Kelch-typ_b-propeller"/>
</dbReference>
<dbReference type="Proteomes" id="UP000500882">
    <property type="component" value="Chromosome"/>
</dbReference>
<evidence type="ECO:0000313" key="3">
    <source>
        <dbReference type="EMBL" id="KAB4453903.1"/>
    </source>
</evidence>
<dbReference type="PANTHER" id="PTHR35807:SF1">
    <property type="entry name" value="TRANSCRIPTIONAL REGULATOR REDD"/>
    <property type="match status" value="1"/>
</dbReference>